<accession>A0A425XWS6</accession>
<dbReference type="Gene3D" id="3.60.110.10">
    <property type="entry name" value="Carbon-nitrogen hydrolase"/>
    <property type="match status" value="1"/>
</dbReference>
<dbReference type="NCBIfam" id="NF007757">
    <property type="entry name" value="PRK10438.1"/>
    <property type="match status" value="1"/>
</dbReference>
<sequence length="260" mass="29766">MSDILRLSLVQSDLIWGDVNANLNQFTQQLARLKGKSDLIILPEMFTSGFMMSGKDKIATYTDTVVAWLREQAKNLDAHIMGSIIVNESDAYYNRMYTVSPQGDISTYNKRHLFRMGNEHEHFVGGSDKGIVKIGEWRVRPIICYDLRFPVWGRNQQDYDLLVCVANWPDARRDVWNTILKARSIDNQAYVAGVNRVGKDGMDLSYAGDSSLYDARGILLGKCEDYKNDIQTVNLSLDKLRNFRTKFPVYLDADDFEIKL</sequence>
<keyword evidence="2 7" id="KW-0378">Hydrolase</keyword>
<dbReference type="SUPFAM" id="SSF56317">
    <property type="entry name" value="Carbon-nitrogen hydrolase"/>
    <property type="match status" value="1"/>
</dbReference>
<dbReference type="InterPro" id="IPR052737">
    <property type="entry name" value="Omega-amidase_YafV"/>
</dbReference>
<keyword evidence="8" id="KW-1185">Reference proteome</keyword>
<dbReference type="OrthoDB" id="9811121at2"/>
<gene>
    <name evidence="7" type="ORF">DWB61_16770</name>
</gene>
<evidence type="ECO:0000256" key="5">
    <source>
        <dbReference type="ARBA" id="ARBA00072139"/>
    </source>
</evidence>
<proteinExistence type="inferred from homology"/>
<organism evidence="7 8">
    <name type="scientific">Ancylomarina euxinus</name>
    <dbReference type="NCBI Taxonomy" id="2283627"/>
    <lineage>
        <taxon>Bacteria</taxon>
        <taxon>Pseudomonadati</taxon>
        <taxon>Bacteroidota</taxon>
        <taxon>Bacteroidia</taxon>
        <taxon>Marinilabiliales</taxon>
        <taxon>Marinifilaceae</taxon>
        <taxon>Ancylomarina</taxon>
    </lineage>
</organism>
<evidence type="ECO:0000259" key="6">
    <source>
        <dbReference type="PROSITE" id="PS50263"/>
    </source>
</evidence>
<feature type="domain" description="CN hydrolase" evidence="6">
    <location>
        <begin position="5"/>
        <end position="237"/>
    </location>
</feature>
<evidence type="ECO:0000256" key="2">
    <source>
        <dbReference type="ARBA" id="ARBA00022801"/>
    </source>
</evidence>
<evidence type="ECO:0000256" key="4">
    <source>
        <dbReference type="ARBA" id="ARBA00052904"/>
    </source>
</evidence>
<dbReference type="InterPro" id="IPR003010">
    <property type="entry name" value="C-N_Hydrolase"/>
</dbReference>
<protein>
    <recommendedName>
        <fullName evidence="5">Omega-amidase YafV</fullName>
        <ecNumber evidence="3">3.5.1.3</ecNumber>
    </recommendedName>
</protein>
<dbReference type="GO" id="GO:0050152">
    <property type="term" value="F:omega-amidase activity"/>
    <property type="evidence" value="ECO:0007669"/>
    <property type="project" value="UniProtKB-EC"/>
</dbReference>
<dbReference type="PANTHER" id="PTHR47799">
    <property type="entry name" value="OMEGA-AMIDASE YAFV"/>
    <property type="match status" value="1"/>
</dbReference>
<dbReference type="EC" id="3.5.1.3" evidence="3"/>
<dbReference type="Proteomes" id="UP000285794">
    <property type="component" value="Unassembled WGS sequence"/>
</dbReference>
<evidence type="ECO:0000313" key="8">
    <source>
        <dbReference type="Proteomes" id="UP000285794"/>
    </source>
</evidence>
<dbReference type="FunFam" id="3.60.110.10:FF:000004">
    <property type="entry name" value="Carbon-nitrogen hydrolase"/>
    <property type="match status" value="1"/>
</dbReference>
<evidence type="ECO:0000256" key="3">
    <source>
        <dbReference type="ARBA" id="ARBA00039118"/>
    </source>
</evidence>
<dbReference type="PANTHER" id="PTHR47799:SF1">
    <property type="entry name" value="OMEGA-AMIDASE YAFV"/>
    <property type="match status" value="1"/>
</dbReference>
<evidence type="ECO:0000256" key="1">
    <source>
        <dbReference type="ARBA" id="ARBA00010613"/>
    </source>
</evidence>
<name>A0A425XWS6_9BACT</name>
<comment type="similarity">
    <text evidence="1">Belongs to the carbon-nitrogen hydrolase superfamily. NIT1/NIT2 family.</text>
</comment>
<dbReference type="Pfam" id="PF00795">
    <property type="entry name" value="CN_hydrolase"/>
    <property type="match status" value="1"/>
</dbReference>
<dbReference type="GO" id="GO:0106008">
    <property type="term" value="F:2-oxoglutaramate amidase activity"/>
    <property type="evidence" value="ECO:0007669"/>
    <property type="project" value="TreeGrafter"/>
</dbReference>
<dbReference type="InterPro" id="IPR036526">
    <property type="entry name" value="C-N_Hydrolase_sf"/>
</dbReference>
<dbReference type="RefSeq" id="WP_125032060.1">
    <property type="nucleotide sequence ID" value="NZ_JAPXVP010000023.1"/>
</dbReference>
<dbReference type="PROSITE" id="PS50263">
    <property type="entry name" value="CN_HYDROLASE"/>
    <property type="match status" value="1"/>
</dbReference>
<dbReference type="EMBL" id="QQWG01000026">
    <property type="protein sequence ID" value="RRG19107.1"/>
    <property type="molecule type" value="Genomic_DNA"/>
</dbReference>
<comment type="caution">
    <text evidence="7">The sequence shown here is derived from an EMBL/GenBank/DDBJ whole genome shotgun (WGS) entry which is preliminary data.</text>
</comment>
<evidence type="ECO:0000313" key="7">
    <source>
        <dbReference type="EMBL" id="RRG19107.1"/>
    </source>
</evidence>
<comment type="catalytic activity">
    <reaction evidence="4">
        <text>a monoamide of a dicarboxylate + H2O = a dicarboxylate + NH4(+)</text>
        <dbReference type="Rhea" id="RHEA:11716"/>
        <dbReference type="ChEBI" id="CHEBI:15377"/>
        <dbReference type="ChEBI" id="CHEBI:28938"/>
        <dbReference type="ChEBI" id="CHEBI:28965"/>
        <dbReference type="ChEBI" id="CHEBI:77450"/>
        <dbReference type="EC" id="3.5.1.3"/>
    </reaction>
</comment>
<reference evidence="7 8" key="1">
    <citation type="submission" date="2018-07" db="EMBL/GenBank/DDBJ databases">
        <title>Draft genome sequence of Ancylomarina sp. M1P.</title>
        <authorList>
            <person name="Yadav S."/>
            <person name="Villanueva L."/>
            <person name="Damste J.S.S."/>
        </authorList>
    </citation>
    <scope>NUCLEOTIDE SEQUENCE [LARGE SCALE GENOMIC DNA]</scope>
    <source>
        <strain evidence="7 8">M1P</strain>
    </source>
</reference>
<dbReference type="AlphaFoldDB" id="A0A425XWS6"/>